<evidence type="ECO:0000313" key="2">
    <source>
        <dbReference type="Proteomes" id="UP000007488"/>
    </source>
</evidence>
<proteinExistence type="predicted"/>
<protein>
    <submittedName>
        <fullName evidence="1">Uncharacterized protein</fullName>
    </submittedName>
</protein>
<dbReference type="Proteomes" id="UP000007488">
    <property type="component" value="Chromosome"/>
</dbReference>
<dbReference type="KEGG" id="sgy:Sgly_0789"/>
<dbReference type="EMBL" id="CP002547">
    <property type="protein sequence ID" value="ADY55146.1"/>
    <property type="molecule type" value="Genomic_DNA"/>
</dbReference>
<name>F0T182_SYNGF</name>
<evidence type="ECO:0000313" key="1">
    <source>
        <dbReference type="EMBL" id="ADY55146.1"/>
    </source>
</evidence>
<dbReference type="STRING" id="645991.Sgly_0789"/>
<reference evidence="2" key="2">
    <citation type="submission" date="2011-02" db="EMBL/GenBank/DDBJ databases">
        <title>The complete genome of Syntrophobotulus glycolicus DSM 8271.</title>
        <authorList>
            <person name="Lucas S."/>
            <person name="Copeland A."/>
            <person name="Lapidus A."/>
            <person name="Bruce D."/>
            <person name="Goodwin L."/>
            <person name="Pitluck S."/>
            <person name="Kyrpides N."/>
            <person name="Mavromatis K."/>
            <person name="Pagani I."/>
            <person name="Ivanova N."/>
            <person name="Mikhailova N."/>
            <person name="Chertkov O."/>
            <person name="Held B."/>
            <person name="Detter J.C."/>
            <person name="Tapia R."/>
            <person name="Han C."/>
            <person name="Land M."/>
            <person name="Hauser L."/>
            <person name="Markowitz V."/>
            <person name="Cheng J.-F."/>
            <person name="Hugenholtz P."/>
            <person name="Woyke T."/>
            <person name="Wu D."/>
            <person name="Spring S."/>
            <person name="Schroeder M."/>
            <person name="Brambilla E."/>
            <person name="Klenk H.-P."/>
            <person name="Eisen J.A."/>
        </authorList>
    </citation>
    <scope>NUCLEOTIDE SEQUENCE [LARGE SCALE GENOMIC DNA]</scope>
    <source>
        <strain evidence="2">DSM 8271 / FlGlyR</strain>
    </source>
</reference>
<accession>F0T182</accession>
<dbReference type="RefSeq" id="WP_013624017.1">
    <property type="nucleotide sequence ID" value="NC_015172.1"/>
</dbReference>
<keyword evidence="2" id="KW-1185">Reference proteome</keyword>
<reference evidence="1 2" key="1">
    <citation type="journal article" date="2011" name="Stand. Genomic Sci.">
        <title>Complete genome sequence of Syntrophobotulus glycolicus type strain (FlGlyR).</title>
        <authorList>
            <person name="Han C."/>
            <person name="Mwirichia R."/>
            <person name="Chertkov O."/>
            <person name="Held B."/>
            <person name="Lapidus A."/>
            <person name="Nolan M."/>
            <person name="Lucas S."/>
            <person name="Hammon N."/>
            <person name="Deshpande S."/>
            <person name="Cheng J.F."/>
            <person name="Tapia R."/>
            <person name="Goodwin L."/>
            <person name="Pitluck S."/>
            <person name="Huntemann M."/>
            <person name="Liolios K."/>
            <person name="Ivanova N."/>
            <person name="Pagani I."/>
            <person name="Mavromatis K."/>
            <person name="Ovchinikova G."/>
            <person name="Pati A."/>
            <person name="Chen A."/>
            <person name="Palaniappan K."/>
            <person name="Land M."/>
            <person name="Hauser L."/>
            <person name="Brambilla E.M."/>
            <person name="Rohde M."/>
            <person name="Spring S."/>
            <person name="Sikorski J."/>
            <person name="Goker M."/>
            <person name="Woyke T."/>
            <person name="Bristow J."/>
            <person name="Eisen J.A."/>
            <person name="Markowitz V."/>
            <person name="Hugenholtz P."/>
            <person name="Kyrpides N.C."/>
            <person name="Klenk H.P."/>
            <person name="Detter J.C."/>
        </authorList>
    </citation>
    <scope>NUCLEOTIDE SEQUENCE [LARGE SCALE GENOMIC DNA]</scope>
    <source>
        <strain evidence="2">DSM 8271 / FlGlyR</strain>
    </source>
</reference>
<dbReference type="AlphaFoldDB" id="F0T182"/>
<organism evidence="1 2">
    <name type="scientific">Syntrophobotulus glycolicus (strain DSM 8271 / FlGlyR)</name>
    <dbReference type="NCBI Taxonomy" id="645991"/>
    <lineage>
        <taxon>Bacteria</taxon>
        <taxon>Bacillati</taxon>
        <taxon>Bacillota</taxon>
        <taxon>Clostridia</taxon>
        <taxon>Eubacteriales</taxon>
        <taxon>Desulfitobacteriaceae</taxon>
        <taxon>Syntrophobotulus</taxon>
    </lineage>
</organism>
<dbReference type="HOGENOM" id="CLU_2169822_0_0_9"/>
<sequence>MIKFKIWDRQTDLYPLVGGKLTPEQVYEKWGWTQSPSAVVLITEEGGVLGSIDNLAILKANHGITAEDTEQAIAEIEAIMNTPAPEPVDQNEAIVARLDYMIMMNEEGTL</sequence>
<gene>
    <name evidence="1" type="ordered locus">Sgly_0789</name>
</gene>